<organism evidence="1 2">
    <name type="scientific">Tumebacillus lacus</name>
    <dbReference type="NCBI Taxonomy" id="2995335"/>
    <lineage>
        <taxon>Bacteria</taxon>
        <taxon>Bacillati</taxon>
        <taxon>Bacillota</taxon>
        <taxon>Bacilli</taxon>
        <taxon>Bacillales</taxon>
        <taxon>Alicyclobacillaceae</taxon>
        <taxon>Tumebacillus</taxon>
    </lineage>
</organism>
<reference evidence="1 2" key="1">
    <citation type="submission" date="2022-11" db="EMBL/GenBank/DDBJ databases">
        <title>Study of microbial diversity in lake waters.</title>
        <authorList>
            <person name="Zhang J."/>
        </authorList>
    </citation>
    <scope>NUCLEOTIDE SEQUENCE [LARGE SCALE GENOMIC DNA]</scope>
    <source>
        <strain evidence="1 2">DT12</strain>
    </source>
</reference>
<comment type="caution">
    <text evidence="1">The sequence shown here is derived from an EMBL/GenBank/DDBJ whole genome shotgun (WGS) entry which is preliminary data.</text>
</comment>
<protein>
    <submittedName>
        <fullName evidence="1">DUF1292 domain-containing protein</fullName>
    </submittedName>
</protein>
<proteinExistence type="predicted"/>
<accession>A0ABT3X2R5</accession>
<name>A0ABT3X2R5_9BACL</name>
<dbReference type="RefSeq" id="WP_267152431.1">
    <property type="nucleotide sequence ID" value="NZ_JAPMLT010000009.1"/>
</dbReference>
<keyword evidence="2" id="KW-1185">Reference proteome</keyword>
<dbReference type="EMBL" id="JAPMLT010000009">
    <property type="protein sequence ID" value="MCX7571183.1"/>
    <property type="molecule type" value="Genomic_DNA"/>
</dbReference>
<sequence length="91" mass="10084">MIRDVIVVEDEQGQQREFGIEGLFEMNDQSYVLLASDEDTMLMKVEGEGDDQELVGIQDPEELQSLLDAYQLAVDAAPAEEGNGDVQHEPS</sequence>
<evidence type="ECO:0000313" key="2">
    <source>
        <dbReference type="Proteomes" id="UP001208017"/>
    </source>
</evidence>
<evidence type="ECO:0000313" key="1">
    <source>
        <dbReference type="EMBL" id="MCX7571183.1"/>
    </source>
</evidence>
<dbReference type="InterPro" id="IPR009711">
    <property type="entry name" value="UPF0473"/>
</dbReference>
<dbReference type="Pfam" id="PF06949">
    <property type="entry name" value="DUF1292"/>
    <property type="match status" value="1"/>
</dbReference>
<dbReference type="Proteomes" id="UP001208017">
    <property type="component" value="Unassembled WGS sequence"/>
</dbReference>
<gene>
    <name evidence="1" type="ORF">OS242_14620</name>
</gene>